<dbReference type="SUPFAM" id="SSF55469">
    <property type="entry name" value="FMN-dependent nitroreductase-like"/>
    <property type="match status" value="1"/>
</dbReference>
<dbReference type="RefSeq" id="WP_092013008.1">
    <property type="nucleotide sequence ID" value="NZ_FOYW01000001.1"/>
</dbReference>
<dbReference type="InterPro" id="IPR000415">
    <property type="entry name" value="Nitroreductase-like"/>
</dbReference>
<dbReference type="PANTHER" id="PTHR23026">
    <property type="entry name" value="NADPH NITROREDUCTASE"/>
    <property type="match status" value="1"/>
</dbReference>
<keyword evidence="1" id="KW-0285">Flavoprotein</keyword>
<sequence length="228" mass="26065">MRTKAATVTEAVNTRMSVRGYSDQPVDGDVIRRVLEKASRAPSGGNVQPWKIYVVGGAELESFKAIMARRVTEAPTGEEPEYDVYPKGLKAPYRDYRFQVGEDMYGLLNIPREDKAARLGWFARNYQFFGAPLALFCYVDRQMGPPQWSDLGMFLQTVMLLLREEGLDSCAQECWSLYHRTLKDFLDPPDELMLFTGMAIGYMDPEEPVNQLRARRAPLDEFVRFRGI</sequence>
<gene>
    <name evidence="5" type="ORF">SAMN05216203_2531</name>
</gene>
<evidence type="ECO:0000313" key="5">
    <source>
        <dbReference type="EMBL" id="SFR68337.1"/>
    </source>
</evidence>
<dbReference type="GO" id="GO:0016491">
    <property type="term" value="F:oxidoreductase activity"/>
    <property type="evidence" value="ECO:0007669"/>
    <property type="project" value="UniProtKB-KW"/>
</dbReference>
<evidence type="ECO:0000256" key="2">
    <source>
        <dbReference type="ARBA" id="ARBA00022643"/>
    </source>
</evidence>
<proteinExistence type="predicted"/>
<evidence type="ECO:0000256" key="3">
    <source>
        <dbReference type="ARBA" id="ARBA00023002"/>
    </source>
</evidence>
<dbReference type="Pfam" id="PF00881">
    <property type="entry name" value="Nitroreductase"/>
    <property type="match status" value="1"/>
</dbReference>
<dbReference type="Gene3D" id="3.40.109.10">
    <property type="entry name" value="NADH Oxidase"/>
    <property type="match status" value="1"/>
</dbReference>
<dbReference type="InterPro" id="IPR029479">
    <property type="entry name" value="Nitroreductase"/>
</dbReference>
<dbReference type="Proteomes" id="UP000198644">
    <property type="component" value="Unassembled WGS sequence"/>
</dbReference>
<keyword evidence="6" id="KW-1185">Reference proteome</keyword>
<dbReference type="OrthoDB" id="9802510at2"/>
<feature type="domain" description="Nitroreductase" evidence="4">
    <location>
        <begin position="14"/>
        <end position="202"/>
    </location>
</feature>
<evidence type="ECO:0000313" key="6">
    <source>
        <dbReference type="Proteomes" id="UP000198644"/>
    </source>
</evidence>
<dbReference type="PANTHER" id="PTHR23026:SF90">
    <property type="entry name" value="IODOTYROSINE DEIODINASE 1"/>
    <property type="match status" value="1"/>
</dbReference>
<organism evidence="5 6">
    <name type="scientific">Marinobacter daqiaonensis</name>
    <dbReference type="NCBI Taxonomy" id="650891"/>
    <lineage>
        <taxon>Bacteria</taxon>
        <taxon>Pseudomonadati</taxon>
        <taxon>Pseudomonadota</taxon>
        <taxon>Gammaproteobacteria</taxon>
        <taxon>Pseudomonadales</taxon>
        <taxon>Marinobacteraceae</taxon>
        <taxon>Marinobacter</taxon>
    </lineage>
</organism>
<keyword evidence="2" id="KW-0288">FMN</keyword>
<dbReference type="STRING" id="650891.SAMN05216203_2531"/>
<protein>
    <submittedName>
        <fullName evidence="5">Nitroreductase</fullName>
    </submittedName>
</protein>
<reference evidence="5 6" key="1">
    <citation type="submission" date="2016-10" db="EMBL/GenBank/DDBJ databases">
        <authorList>
            <person name="de Groot N.N."/>
        </authorList>
    </citation>
    <scope>NUCLEOTIDE SEQUENCE [LARGE SCALE GENOMIC DNA]</scope>
    <source>
        <strain evidence="5 6">CGMCC 1.9167</strain>
    </source>
</reference>
<accession>A0A1I6INI9</accession>
<evidence type="ECO:0000256" key="1">
    <source>
        <dbReference type="ARBA" id="ARBA00022630"/>
    </source>
</evidence>
<keyword evidence="3" id="KW-0560">Oxidoreductase</keyword>
<dbReference type="InterPro" id="IPR050627">
    <property type="entry name" value="Nitroreductase/BluB"/>
</dbReference>
<dbReference type="CDD" id="cd02136">
    <property type="entry name" value="PnbA_NfnB-like"/>
    <property type="match status" value="1"/>
</dbReference>
<name>A0A1I6INI9_9GAMM</name>
<dbReference type="EMBL" id="FOYW01000001">
    <property type="protein sequence ID" value="SFR68337.1"/>
    <property type="molecule type" value="Genomic_DNA"/>
</dbReference>
<dbReference type="AlphaFoldDB" id="A0A1I6INI9"/>
<evidence type="ECO:0000259" key="4">
    <source>
        <dbReference type="Pfam" id="PF00881"/>
    </source>
</evidence>